<name>A0A5J6V5F1_9MICO</name>
<evidence type="ECO:0000256" key="4">
    <source>
        <dbReference type="PROSITE-ProRule" id="PRU00335"/>
    </source>
</evidence>
<keyword evidence="1" id="KW-0805">Transcription regulation</keyword>
<dbReference type="Gene3D" id="1.10.357.10">
    <property type="entry name" value="Tetracycline Repressor, domain 2"/>
    <property type="match status" value="1"/>
</dbReference>
<dbReference type="Proteomes" id="UP000326546">
    <property type="component" value="Chromosome"/>
</dbReference>
<dbReference type="KEGG" id="serw:FY030_06540"/>
<feature type="DNA-binding region" description="H-T-H motif" evidence="4">
    <location>
        <begin position="33"/>
        <end position="52"/>
    </location>
</feature>
<evidence type="ECO:0000259" key="5">
    <source>
        <dbReference type="PROSITE" id="PS50977"/>
    </source>
</evidence>
<dbReference type="SUPFAM" id="SSF46689">
    <property type="entry name" value="Homeodomain-like"/>
    <property type="match status" value="1"/>
</dbReference>
<dbReference type="Pfam" id="PF13305">
    <property type="entry name" value="TetR_C_33"/>
    <property type="match status" value="1"/>
</dbReference>
<dbReference type="PRINTS" id="PR00455">
    <property type="entry name" value="HTHTETR"/>
</dbReference>
<dbReference type="PANTHER" id="PTHR30055">
    <property type="entry name" value="HTH-TYPE TRANSCRIPTIONAL REGULATOR RUTR"/>
    <property type="match status" value="1"/>
</dbReference>
<dbReference type="InterPro" id="IPR001647">
    <property type="entry name" value="HTH_TetR"/>
</dbReference>
<dbReference type="Pfam" id="PF00440">
    <property type="entry name" value="TetR_N"/>
    <property type="match status" value="1"/>
</dbReference>
<dbReference type="EMBL" id="CP044427">
    <property type="protein sequence ID" value="QFG68416.1"/>
    <property type="molecule type" value="Genomic_DNA"/>
</dbReference>
<dbReference type="InterPro" id="IPR036271">
    <property type="entry name" value="Tet_transcr_reg_TetR-rel_C_sf"/>
</dbReference>
<evidence type="ECO:0000313" key="6">
    <source>
        <dbReference type="EMBL" id="QFG68416.1"/>
    </source>
</evidence>
<proteinExistence type="predicted"/>
<evidence type="ECO:0000313" key="7">
    <source>
        <dbReference type="Proteomes" id="UP000326546"/>
    </source>
</evidence>
<dbReference type="RefSeq" id="WP_158060804.1">
    <property type="nucleotide sequence ID" value="NZ_CP044427.1"/>
</dbReference>
<evidence type="ECO:0000256" key="3">
    <source>
        <dbReference type="ARBA" id="ARBA00023163"/>
    </source>
</evidence>
<reference evidence="6 7" key="1">
    <citation type="submission" date="2019-09" db="EMBL/GenBank/DDBJ databases">
        <title>Serinicoccus pratensis sp. nov., isolated from meadow soil.</title>
        <authorList>
            <person name="Zhang W."/>
        </authorList>
    </citation>
    <scope>NUCLEOTIDE SEQUENCE [LARGE SCALE GENOMIC DNA]</scope>
    <source>
        <strain evidence="6 7">W204</strain>
    </source>
</reference>
<keyword evidence="7" id="KW-1185">Reference proteome</keyword>
<dbReference type="InterPro" id="IPR009057">
    <property type="entry name" value="Homeodomain-like_sf"/>
</dbReference>
<dbReference type="GO" id="GO:0000976">
    <property type="term" value="F:transcription cis-regulatory region binding"/>
    <property type="evidence" value="ECO:0007669"/>
    <property type="project" value="TreeGrafter"/>
</dbReference>
<dbReference type="AlphaFoldDB" id="A0A5J6V5F1"/>
<accession>A0A5J6V5F1</accession>
<protein>
    <submittedName>
        <fullName evidence="6">TetR/AcrR family transcriptional regulator</fullName>
    </submittedName>
</protein>
<dbReference type="OrthoDB" id="3210322at2"/>
<sequence>MAGARERSRARTRAAILAAARTEIAIRGGGGLSMRAVAREVGLVSSAVYRYFPTREALLTAMIVESYGNLDAVLTHVCGARPDRHWEALAMALREWGRARPHEFQLIYGTPVPGYVAPPQTIEPAAAVARHFLRVGAGSPVPHFNHPTLLRQMTSTVDELDGAAPSGAAAVLAELAALVGFVSVELAGHFIGTADPADELYAALINRQTGTLRLKA</sequence>
<dbReference type="GO" id="GO:0003700">
    <property type="term" value="F:DNA-binding transcription factor activity"/>
    <property type="evidence" value="ECO:0007669"/>
    <property type="project" value="TreeGrafter"/>
</dbReference>
<dbReference type="PROSITE" id="PS50977">
    <property type="entry name" value="HTH_TETR_2"/>
    <property type="match status" value="1"/>
</dbReference>
<evidence type="ECO:0000256" key="2">
    <source>
        <dbReference type="ARBA" id="ARBA00023125"/>
    </source>
</evidence>
<dbReference type="InterPro" id="IPR050109">
    <property type="entry name" value="HTH-type_TetR-like_transc_reg"/>
</dbReference>
<gene>
    <name evidence="6" type="ORF">FY030_06540</name>
</gene>
<dbReference type="SUPFAM" id="SSF48498">
    <property type="entry name" value="Tetracyclin repressor-like, C-terminal domain"/>
    <property type="match status" value="1"/>
</dbReference>
<keyword evidence="3" id="KW-0804">Transcription</keyword>
<organism evidence="6 7">
    <name type="scientific">Ornithinimicrobium pratense</name>
    <dbReference type="NCBI Taxonomy" id="2593973"/>
    <lineage>
        <taxon>Bacteria</taxon>
        <taxon>Bacillati</taxon>
        <taxon>Actinomycetota</taxon>
        <taxon>Actinomycetes</taxon>
        <taxon>Micrococcales</taxon>
        <taxon>Ornithinimicrobiaceae</taxon>
        <taxon>Ornithinimicrobium</taxon>
    </lineage>
</organism>
<dbReference type="InterPro" id="IPR025996">
    <property type="entry name" value="MT1864/Rv1816-like_C"/>
</dbReference>
<evidence type="ECO:0000256" key="1">
    <source>
        <dbReference type="ARBA" id="ARBA00023015"/>
    </source>
</evidence>
<dbReference type="PANTHER" id="PTHR30055:SF243">
    <property type="entry name" value="HTH-TYPE TRANSCRIPTIONAL REGULATOR RV1816"/>
    <property type="match status" value="1"/>
</dbReference>
<keyword evidence="2 4" id="KW-0238">DNA-binding</keyword>
<feature type="domain" description="HTH tetR-type" evidence="5">
    <location>
        <begin position="10"/>
        <end position="70"/>
    </location>
</feature>